<reference evidence="5" key="1">
    <citation type="submission" date="2022-11" db="EMBL/GenBank/DDBJ databases">
        <title>Parathalassolutuus dongxingensis gen. nov., sp. nov., a novel member of family Oceanospirillaceae isolated from a coastal shrimp pond in Guangxi, China.</title>
        <authorList>
            <person name="Chen H."/>
        </authorList>
    </citation>
    <scope>NUCLEOTIDE SEQUENCE</scope>
    <source>
        <strain evidence="5">G-43</strain>
    </source>
</reference>
<accession>A0A9X3EJN8</accession>
<dbReference type="Proteomes" id="UP001150830">
    <property type="component" value="Unassembled WGS sequence"/>
</dbReference>
<keyword evidence="2" id="KW-0238">DNA-binding</keyword>
<dbReference type="GO" id="GO:0005829">
    <property type="term" value="C:cytosol"/>
    <property type="evidence" value="ECO:0007669"/>
    <property type="project" value="TreeGrafter"/>
</dbReference>
<dbReference type="PANTHER" id="PTHR47894:SF1">
    <property type="entry name" value="HTH-TYPE TRANSCRIPTIONAL REGULATOR VQSM"/>
    <property type="match status" value="1"/>
</dbReference>
<dbReference type="SUPFAM" id="SSF46689">
    <property type="entry name" value="Homeodomain-like"/>
    <property type="match status" value="1"/>
</dbReference>
<name>A0A9X3EJN8_9GAMM</name>
<evidence type="ECO:0000256" key="3">
    <source>
        <dbReference type="ARBA" id="ARBA00023163"/>
    </source>
</evidence>
<dbReference type="EMBL" id="JAPNOA010000006">
    <property type="protein sequence ID" value="MCY0963793.1"/>
    <property type="molecule type" value="Genomic_DNA"/>
</dbReference>
<dbReference type="Pfam" id="PF12625">
    <property type="entry name" value="Arabinose_bd"/>
    <property type="match status" value="1"/>
</dbReference>
<sequence length="338" mass="38897">MTSDRTSISLHYARSLASAARQLGLDDQQLLRHAGIDPALCLDAHKRLRITPEQFAALLLGVWQNANDEFMGLTTSPAKYGTFALMARQAVNQKNLRGVYRHISRFYALFTEAISLSLEEDGDEARFIMALKDDSLDTNHTFAEFFLLLWHRFPGWLIGRFMPLKRVEFNYPAPLHGREYRLIYPGPALFEQPRLMLVFDRAMLDEPLVQTEQTLRQHLDQAPLVWVSRPNFFPHFSRKVINQLLTHGEPGNLDMETVANALHVTSRTLRRKLTQEKTSFQALKDKTRRDLAIRYLSQPELTLAQISARLGFADPAAFSRAFKQWMGVPPSDYRQQKK</sequence>
<dbReference type="Pfam" id="PF12833">
    <property type="entry name" value="HTH_18"/>
    <property type="match status" value="1"/>
</dbReference>
<dbReference type="SMART" id="SM00342">
    <property type="entry name" value="HTH_ARAC"/>
    <property type="match status" value="1"/>
</dbReference>
<evidence type="ECO:0000313" key="6">
    <source>
        <dbReference type="Proteomes" id="UP001150830"/>
    </source>
</evidence>
<keyword evidence="3" id="KW-0804">Transcription</keyword>
<keyword evidence="1" id="KW-0805">Transcription regulation</keyword>
<dbReference type="InterPro" id="IPR032687">
    <property type="entry name" value="AraC-type_N"/>
</dbReference>
<evidence type="ECO:0000256" key="2">
    <source>
        <dbReference type="ARBA" id="ARBA00023125"/>
    </source>
</evidence>
<dbReference type="InterPro" id="IPR020449">
    <property type="entry name" value="Tscrpt_reg_AraC-type_HTH"/>
</dbReference>
<organism evidence="5 6">
    <name type="scientific">Parathalassolituus penaei</name>
    <dbReference type="NCBI Taxonomy" id="2997323"/>
    <lineage>
        <taxon>Bacteria</taxon>
        <taxon>Pseudomonadati</taxon>
        <taxon>Pseudomonadota</taxon>
        <taxon>Gammaproteobacteria</taxon>
        <taxon>Oceanospirillales</taxon>
        <taxon>Oceanospirillaceae</taxon>
        <taxon>Parathalassolituus</taxon>
    </lineage>
</organism>
<dbReference type="PRINTS" id="PR00032">
    <property type="entry name" value="HTHARAC"/>
</dbReference>
<dbReference type="InterPro" id="IPR009057">
    <property type="entry name" value="Homeodomain-like_sf"/>
</dbReference>
<dbReference type="PROSITE" id="PS01124">
    <property type="entry name" value="HTH_ARAC_FAMILY_2"/>
    <property type="match status" value="1"/>
</dbReference>
<dbReference type="Gene3D" id="1.10.10.60">
    <property type="entry name" value="Homeodomain-like"/>
    <property type="match status" value="1"/>
</dbReference>
<dbReference type="GO" id="GO:0003700">
    <property type="term" value="F:DNA-binding transcription factor activity"/>
    <property type="evidence" value="ECO:0007669"/>
    <property type="project" value="InterPro"/>
</dbReference>
<gene>
    <name evidence="5" type="ORF">OUO13_01150</name>
</gene>
<evidence type="ECO:0000256" key="1">
    <source>
        <dbReference type="ARBA" id="ARBA00023015"/>
    </source>
</evidence>
<comment type="caution">
    <text evidence="5">The sequence shown here is derived from an EMBL/GenBank/DDBJ whole genome shotgun (WGS) entry which is preliminary data.</text>
</comment>
<dbReference type="GO" id="GO:0000976">
    <property type="term" value="F:transcription cis-regulatory region binding"/>
    <property type="evidence" value="ECO:0007669"/>
    <property type="project" value="TreeGrafter"/>
</dbReference>
<evidence type="ECO:0000313" key="5">
    <source>
        <dbReference type="EMBL" id="MCY0963793.1"/>
    </source>
</evidence>
<feature type="domain" description="HTH araC/xylS-type" evidence="4">
    <location>
        <begin position="238"/>
        <end position="336"/>
    </location>
</feature>
<evidence type="ECO:0000259" key="4">
    <source>
        <dbReference type="PROSITE" id="PS01124"/>
    </source>
</evidence>
<proteinExistence type="predicted"/>
<protein>
    <submittedName>
        <fullName evidence="5">AraC family transcriptional regulator</fullName>
    </submittedName>
</protein>
<dbReference type="InterPro" id="IPR018060">
    <property type="entry name" value="HTH_AraC"/>
</dbReference>
<dbReference type="PANTHER" id="PTHR47894">
    <property type="entry name" value="HTH-TYPE TRANSCRIPTIONAL REGULATOR GADX"/>
    <property type="match status" value="1"/>
</dbReference>
<dbReference type="RefSeq" id="WP_283172013.1">
    <property type="nucleotide sequence ID" value="NZ_JAPNOA010000006.1"/>
</dbReference>
<dbReference type="AlphaFoldDB" id="A0A9X3EJN8"/>
<keyword evidence="6" id="KW-1185">Reference proteome</keyword>